<dbReference type="InterPro" id="IPR002227">
    <property type="entry name" value="Tyrosinase_Cu-bd"/>
</dbReference>
<sequence>MASTKNQKAMYDQVVSILDTLQGNTIPSYQGLYAFWQNPEVFLNASLYGQRLIAPQDGLTTQTTASGCCGSSAPATHAPDKTMSPVKTEGCCGSQETATAPIDSQPKLTSSANLAAPKVTTDCWPSGGSSGGGGAFPTVKRSDQSGIIIGLKGQYPFDGSMFPKLLWDTTNEATAEQIQFIANWIDSGCPLTLEEEQTNKLQMVSTAKVSNLVALARGEMLHAQAQAPTNESKASVNGLTVRKEVSSLTAEELETFREAINCMNQYNDYWQDDRSFDYWARIHTNSCQHGWEQFLPWHRLYLYFFEQKLQDYNPNISLPYWSWTDYADVNTNTFNNSQFDLGVIPDAYGCFLTAKGFEKLSTMKAADGSLLFSPKETTALASLTKKGTIFNSGLRFLKAAGIDYEIINQNNVAIWSPKINALYTVLKEVNPLWFPNRWPGSLNGTAAISQYPTKDDIALILDINNFADMGGGSAYDHYFGALEKVHNGMHNFSGGTNPNYPDNNKDWVKIYQKLNLTPDPQNLDNPIYGWMTDNRTTAFDPLFWGHHSNVDRIWAKWQEQHTGTPLEMDAVMAPWTLTVKEAMSIQKLGYTYMRDSVFYPVSNAVGLTQFKAAPAQVSQTTLQAHRKAEIVLHRVQMGNLQNASIRVFLNTPDASVDTPITDNPNFVEAFSTFNGSCFGGPGHCNLPLPNTRTFDRRPLHNHEPRNYKIDATDAVQRVLNNGAKNITVQLVIVGLNGKPVENAVFIEGVSLNFMD</sequence>
<dbReference type="GO" id="GO:0016491">
    <property type="term" value="F:oxidoreductase activity"/>
    <property type="evidence" value="ECO:0007669"/>
    <property type="project" value="InterPro"/>
</dbReference>
<evidence type="ECO:0000256" key="2">
    <source>
        <dbReference type="ARBA" id="ARBA00022723"/>
    </source>
</evidence>
<dbReference type="Gene3D" id="1.10.1280.10">
    <property type="entry name" value="Di-copper center containing domain from catechol oxidase"/>
    <property type="match status" value="1"/>
</dbReference>
<feature type="domain" description="Tyrosinase copper-binding" evidence="5">
    <location>
        <begin position="289"/>
        <end position="306"/>
    </location>
</feature>
<dbReference type="PROSITE" id="PS00497">
    <property type="entry name" value="TYROSINASE_1"/>
    <property type="match status" value="1"/>
</dbReference>
<evidence type="ECO:0000313" key="7">
    <source>
        <dbReference type="EMBL" id="MVO08365.1"/>
    </source>
</evidence>
<feature type="region of interest" description="Disordered" evidence="4">
    <location>
        <begin position="72"/>
        <end position="92"/>
    </location>
</feature>
<protein>
    <recommendedName>
        <fullName evidence="5 6">Tyrosinase copper-binding domain-containing protein</fullName>
    </recommendedName>
</protein>
<evidence type="ECO:0000256" key="1">
    <source>
        <dbReference type="ARBA" id="ARBA00009928"/>
    </source>
</evidence>
<keyword evidence="8" id="KW-1185">Reference proteome</keyword>
<dbReference type="PRINTS" id="PR00092">
    <property type="entry name" value="TYROSINASE"/>
</dbReference>
<proteinExistence type="inferred from homology"/>
<name>A0A6I4IFE6_9FLAO</name>
<evidence type="ECO:0000259" key="5">
    <source>
        <dbReference type="PROSITE" id="PS00497"/>
    </source>
</evidence>
<keyword evidence="3" id="KW-0186">Copper</keyword>
<dbReference type="EMBL" id="WQLW01000002">
    <property type="protein sequence ID" value="MVO08365.1"/>
    <property type="molecule type" value="Genomic_DNA"/>
</dbReference>
<dbReference type="Pfam" id="PF00264">
    <property type="entry name" value="Tyrosinase"/>
    <property type="match status" value="1"/>
</dbReference>
<evidence type="ECO:0000256" key="4">
    <source>
        <dbReference type="SAM" id="MobiDB-lite"/>
    </source>
</evidence>
<dbReference type="PANTHER" id="PTHR11474:SF126">
    <property type="entry name" value="TYROSINASE-LIKE PROTEIN TYR-1-RELATED"/>
    <property type="match status" value="1"/>
</dbReference>
<dbReference type="Proteomes" id="UP000431264">
    <property type="component" value="Unassembled WGS sequence"/>
</dbReference>
<feature type="domain" description="Tyrosinase copper-binding" evidence="6">
    <location>
        <begin position="540"/>
        <end position="551"/>
    </location>
</feature>
<keyword evidence="2" id="KW-0479">Metal-binding</keyword>
<dbReference type="InterPro" id="IPR050316">
    <property type="entry name" value="Tyrosinase/Hemocyanin"/>
</dbReference>
<dbReference type="OrthoDB" id="2874181at2"/>
<dbReference type="PROSITE" id="PS00498">
    <property type="entry name" value="TYROSINASE_2"/>
    <property type="match status" value="1"/>
</dbReference>
<dbReference type="InterPro" id="IPR008922">
    <property type="entry name" value="Di-copper_centre_dom_sf"/>
</dbReference>
<dbReference type="RefSeq" id="WP_140996756.1">
    <property type="nucleotide sequence ID" value="NZ_VDCZ01000002.1"/>
</dbReference>
<dbReference type="SUPFAM" id="SSF48056">
    <property type="entry name" value="Di-copper centre-containing domain"/>
    <property type="match status" value="1"/>
</dbReference>
<dbReference type="PANTHER" id="PTHR11474">
    <property type="entry name" value="TYROSINASE FAMILY MEMBER"/>
    <property type="match status" value="1"/>
</dbReference>
<gene>
    <name evidence="7" type="ORF">GOQ30_04200</name>
</gene>
<accession>A0A6I4IFE6</accession>
<comment type="similarity">
    <text evidence="1">Belongs to the tyrosinase family.</text>
</comment>
<organism evidence="7 8">
    <name type="scientific">Flavobacterium profundi</name>
    <dbReference type="NCBI Taxonomy" id="1774945"/>
    <lineage>
        <taxon>Bacteria</taxon>
        <taxon>Pseudomonadati</taxon>
        <taxon>Bacteroidota</taxon>
        <taxon>Flavobacteriia</taxon>
        <taxon>Flavobacteriales</taxon>
        <taxon>Flavobacteriaceae</taxon>
        <taxon>Flavobacterium</taxon>
    </lineage>
</organism>
<evidence type="ECO:0000313" key="8">
    <source>
        <dbReference type="Proteomes" id="UP000431264"/>
    </source>
</evidence>
<evidence type="ECO:0000259" key="6">
    <source>
        <dbReference type="PROSITE" id="PS00498"/>
    </source>
</evidence>
<dbReference type="AlphaFoldDB" id="A0A6I4IFE6"/>
<reference evidence="8" key="1">
    <citation type="submission" date="2019-05" db="EMBL/GenBank/DDBJ databases">
        <title>Flavobacterium profundi sp. nov., isolated from a deep-sea seamount.</title>
        <authorList>
            <person name="Zhang D.-C."/>
        </authorList>
    </citation>
    <scope>NUCLEOTIDE SEQUENCE [LARGE SCALE GENOMIC DNA]</scope>
    <source>
        <strain evidence="8">TP390</strain>
    </source>
</reference>
<dbReference type="GO" id="GO:0046872">
    <property type="term" value="F:metal ion binding"/>
    <property type="evidence" value="ECO:0007669"/>
    <property type="project" value="UniProtKB-KW"/>
</dbReference>
<comment type="caution">
    <text evidence="7">The sequence shown here is derived from an EMBL/GenBank/DDBJ whole genome shotgun (WGS) entry which is preliminary data.</text>
</comment>
<evidence type="ECO:0000256" key="3">
    <source>
        <dbReference type="ARBA" id="ARBA00023008"/>
    </source>
</evidence>